<reference evidence="11 12" key="1">
    <citation type="submission" date="2018-06" db="EMBL/GenBank/DDBJ databases">
        <title>WGS assembly of Brassica rapa FPsc.</title>
        <authorList>
            <person name="Bowman J."/>
            <person name="Kohchi T."/>
            <person name="Yamato K."/>
            <person name="Jenkins J."/>
            <person name="Shu S."/>
            <person name="Ishizaki K."/>
            <person name="Yamaoka S."/>
            <person name="Nishihama R."/>
            <person name="Nakamura Y."/>
            <person name="Berger F."/>
            <person name="Adam C."/>
            <person name="Aki S."/>
            <person name="Althoff F."/>
            <person name="Araki T."/>
            <person name="Arteaga-Vazquez M."/>
            <person name="Balasubrmanian S."/>
            <person name="Bauer D."/>
            <person name="Boehm C."/>
            <person name="Briginshaw L."/>
            <person name="Caballero-Perez J."/>
            <person name="Catarino B."/>
            <person name="Chen F."/>
            <person name="Chiyoda S."/>
            <person name="Chovatia M."/>
            <person name="Davies K."/>
            <person name="Delmans M."/>
            <person name="Demura T."/>
            <person name="Dierschke T."/>
            <person name="Dolan L."/>
            <person name="Dorantes-Acosta A."/>
            <person name="Eklund D."/>
            <person name="Florent S."/>
            <person name="Flores-Sandoval E."/>
            <person name="Fujiyama A."/>
            <person name="Fukuzawa H."/>
            <person name="Galik B."/>
            <person name="Grimanelli D."/>
            <person name="Grimwood J."/>
            <person name="Grossniklaus U."/>
            <person name="Hamada T."/>
            <person name="Haseloff J."/>
            <person name="Hetherington A."/>
            <person name="Higo A."/>
            <person name="Hirakawa Y."/>
            <person name="Hundley H."/>
            <person name="Ikeda Y."/>
            <person name="Inoue K."/>
            <person name="Inoue S."/>
            <person name="Ishida S."/>
            <person name="Jia Q."/>
            <person name="Kakita M."/>
            <person name="Kanazawa T."/>
            <person name="Kawai Y."/>
            <person name="Kawashima T."/>
            <person name="Kennedy M."/>
            <person name="Kinose K."/>
            <person name="Kinoshita T."/>
            <person name="Kohara Y."/>
            <person name="Koide E."/>
            <person name="Komatsu K."/>
            <person name="Kopischke S."/>
            <person name="Kubo M."/>
            <person name="Kyozuka J."/>
            <person name="Lagercrantz U."/>
            <person name="Lin S."/>
            <person name="Lindquist E."/>
            <person name="Lipzen A."/>
            <person name="Lu C."/>
            <person name="Luna E."/>
            <person name="Martienssen R."/>
            <person name="Minamino N."/>
            <person name="Mizutani M."/>
            <person name="Mizutani M."/>
            <person name="Mochizuki N."/>
            <person name="Monte I."/>
            <person name="Mosher R."/>
            <person name="Nagasaki H."/>
            <person name="Nakagami H."/>
            <person name="Naramoto S."/>
            <person name="Nishitani K."/>
            <person name="Ohtani M."/>
            <person name="Okamoto T."/>
            <person name="Okumura M."/>
            <person name="Phillips J."/>
            <person name="Pollak B."/>
            <person name="Reinders A."/>
            <person name="Roevekamp M."/>
            <person name="Sano R."/>
            <person name="Sawa S."/>
            <person name="Schmid M."/>
            <person name="Shirakawa M."/>
            <person name="Solano R."/>
            <person name="Spunde A."/>
            <person name="Suetsugu N."/>
            <person name="Sugano S."/>
            <person name="Sugiyama A."/>
            <person name="Sun R."/>
            <person name="Suzuki Y."/>
            <person name="Takenaka M."/>
            <person name="Takezawa D."/>
            <person name="Tomogane H."/>
            <person name="Tsuzuki M."/>
            <person name="Ueda T."/>
            <person name="Umeda M."/>
            <person name="Ward J."/>
            <person name="Watanabe Y."/>
            <person name="Yazaki K."/>
            <person name="Yokoyama R."/>
            <person name="Yoshitake Y."/>
            <person name="Yotsui I."/>
            <person name="Zachgo S."/>
            <person name="Schmutz J."/>
        </authorList>
    </citation>
    <scope>NUCLEOTIDE SEQUENCE [LARGE SCALE GENOMIC DNA]</scope>
    <source>
        <strain evidence="12">cv. B-3</strain>
    </source>
</reference>
<dbReference type="GO" id="GO:0006914">
    <property type="term" value="P:autophagy"/>
    <property type="evidence" value="ECO:0007669"/>
    <property type="project" value="UniProtKB-KW"/>
</dbReference>
<evidence type="ECO:0000256" key="9">
    <source>
        <dbReference type="ARBA" id="ARBA00023136"/>
    </source>
</evidence>
<feature type="transmembrane region" description="Helical" evidence="10">
    <location>
        <begin position="88"/>
        <end position="115"/>
    </location>
</feature>
<sequence>MMSTWQKAPNVFNFFKWRRTEPSSSLTTGLLDNASHEIELSNYGGVIPSPGSESPSGLLNGESLTVQPITDLDLFFERLYSYYRYKGLWCIIVKWAVELLSLGFIICFSGFFLLYVDWRGLKDAKCGMDAVESWTKPCDLVKEAIHEHPLSPFTLTTAIIVGYLAIFSIYWLFCFLRFFAQLKDTLDFSHFYYNSSQRLCVVKDLSAHEIVMHLMRKENYLIGMVNKGLLSFPISHWIPGAGPLVKSAPDGTQHHHLLLAKTLEWTLNWCILQSMFNCNIRVRRDFVSNPTMLKKQLFAVGVAMLLLSSYLVIFMLVYLFLRHAEQWLFREFNEVDHLFKYRINNSAEHASEYLNQFPSHIISIVAKFVSFVSRNMRSQFIMNLLWYAVVFGTITAISRAAVSDEILVLDPVKTMTFVVQHTHYMPKRWRGKENKDDVRLELKTLFQYTGMMLLEEMASIFITPFLLMFVVPKRVDDILQFIRNFTVDIEGVGNVYSRNVSREQRGSQGKMEKSFLSFQSSFPTWESNSLEKQFLSNLRTFRDQKLQEINTRHSSSPTNNNNIVIYRDIPRNRRNHVDSMWLIDSDQRNHPYLLDWYYTCQPHNRTNHQPILITNQNSADDCWPPNLGVRGEDMKASTSGQLFSERILRHHHQPEGEENYGNHHDPLDGRRHWWGRDDRSHNGATLPATGIEEDLYWEENARRKLSRTTFMDDEDDDIEAVIDLHFDDVYSSRPHETSTSSTTLG</sequence>
<dbReference type="PANTHER" id="PTHR13038:SF10">
    <property type="entry name" value="AUTOPHAGY-RELATED PROTEIN 9"/>
    <property type="match status" value="1"/>
</dbReference>
<evidence type="ECO:0000256" key="10">
    <source>
        <dbReference type="RuleBase" id="RU364027"/>
    </source>
</evidence>
<comment type="subcellular location">
    <subcellularLocation>
        <location evidence="1 10">Preautophagosomal structure membrane</location>
        <topology evidence="1 10">Multi-pass membrane protein</topology>
    </subcellularLocation>
</comment>
<dbReference type="InterPro" id="IPR007241">
    <property type="entry name" value="Autophagy-rel_prot_9"/>
</dbReference>
<evidence type="ECO:0000256" key="3">
    <source>
        <dbReference type="ARBA" id="ARBA00018074"/>
    </source>
</evidence>
<proteinExistence type="inferred from homology"/>
<keyword evidence="7 10" id="KW-0072">Autophagy</keyword>
<feature type="transmembrane region" description="Helical" evidence="10">
    <location>
        <begin position="158"/>
        <end position="180"/>
    </location>
</feature>
<gene>
    <name evidence="11" type="ORF">BRARA_E01245</name>
</gene>
<evidence type="ECO:0000313" key="11">
    <source>
        <dbReference type="EMBL" id="RID62154.1"/>
    </source>
</evidence>
<evidence type="ECO:0000256" key="2">
    <source>
        <dbReference type="ARBA" id="ARBA00006185"/>
    </source>
</evidence>
<dbReference type="EMBL" id="CM010632">
    <property type="protein sequence ID" value="RID62154.1"/>
    <property type="molecule type" value="Genomic_DNA"/>
</dbReference>
<dbReference type="GO" id="GO:0006869">
    <property type="term" value="P:lipid transport"/>
    <property type="evidence" value="ECO:0007669"/>
    <property type="project" value="UniProtKB-KW"/>
</dbReference>
<keyword evidence="6 10" id="KW-1133">Transmembrane helix</keyword>
<feature type="transmembrane region" description="Helical" evidence="10">
    <location>
        <begin position="384"/>
        <end position="402"/>
    </location>
</feature>
<evidence type="ECO:0000313" key="12">
    <source>
        <dbReference type="Proteomes" id="UP000264353"/>
    </source>
</evidence>
<comment type="function">
    <text evidence="10">Phospholipid scramblase involved in autophagy. Cycles between the preautophagosomal structure/phagophore assembly site (PAS) and the cytoplasmic vesicle pool and supplies membrane for the growing autophagosome. Lipid scramblase activity plays a key role in preautophagosomal structure/phagophore assembly by distributing the phospholipids that arrive through ATG2 from the cytoplasmic to the luminal leaflet of the bilayer, thereby driving autophagosomal membrane expansion.</text>
</comment>
<dbReference type="Pfam" id="PF04109">
    <property type="entry name" value="ATG9"/>
    <property type="match status" value="2"/>
</dbReference>
<dbReference type="AlphaFoldDB" id="A0A397ZCX6"/>
<evidence type="ECO:0000256" key="4">
    <source>
        <dbReference type="ARBA" id="ARBA00022448"/>
    </source>
</evidence>
<feature type="transmembrane region" description="Helical" evidence="10">
    <location>
        <begin position="297"/>
        <end position="321"/>
    </location>
</feature>
<feature type="transmembrane region" description="Helical" evidence="10">
    <location>
        <begin position="445"/>
        <end position="471"/>
    </location>
</feature>
<organism evidence="11 12">
    <name type="scientific">Brassica campestris</name>
    <name type="common">Field mustard</name>
    <dbReference type="NCBI Taxonomy" id="3711"/>
    <lineage>
        <taxon>Eukaryota</taxon>
        <taxon>Viridiplantae</taxon>
        <taxon>Streptophyta</taxon>
        <taxon>Embryophyta</taxon>
        <taxon>Tracheophyta</taxon>
        <taxon>Spermatophyta</taxon>
        <taxon>Magnoliopsida</taxon>
        <taxon>eudicotyledons</taxon>
        <taxon>Gunneridae</taxon>
        <taxon>Pentapetalae</taxon>
        <taxon>rosids</taxon>
        <taxon>malvids</taxon>
        <taxon>Brassicales</taxon>
        <taxon>Brassicaceae</taxon>
        <taxon>Brassiceae</taxon>
        <taxon>Brassica</taxon>
    </lineage>
</organism>
<dbReference type="Proteomes" id="UP000264353">
    <property type="component" value="Chromosome A5"/>
</dbReference>
<keyword evidence="5 10" id="KW-0812">Transmembrane</keyword>
<evidence type="ECO:0000256" key="1">
    <source>
        <dbReference type="ARBA" id="ARBA00004511"/>
    </source>
</evidence>
<keyword evidence="9 10" id="KW-0472">Membrane</keyword>
<evidence type="ECO:0000256" key="7">
    <source>
        <dbReference type="ARBA" id="ARBA00023006"/>
    </source>
</evidence>
<evidence type="ECO:0000256" key="5">
    <source>
        <dbReference type="ARBA" id="ARBA00022692"/>
    </source>
</evidence>
<dbReference type="GO" id="GO:0034045">
    <property type="term" value="C:phagophore assembly site membrane"/>
    <property type="evidence" value="ECO:0007669"/>
    <property type="project" value="UniProtKB-SubCell"/>
</dbReference>
<evidence type="ECO:0000256" key="6">
    <source>
        <dbReference type="ARBA" id="ARBA00022989"/>
    </source>
</evidence>
<keyword evidence="4 10" id="KW-0813">Transport</keyword>
<accession>A0A397ZCX6</accession>
<dbReference type="PANTHER" id="PTHR13038">
    <property type="entry name" value="APG9 AUTOPHAGY 9"/>
    <property type="match status" value="1"/>
</dbReference>
<evidence type="ECO:0000256" key="8">
    <source>
        <dbReference type="ARBA" id="ARBA00023055"/>
    </source>
</evidence>
<name>A0A397ZCX6_BRACM</name>
<comment type="similarity">
    <text evidence="2 10">Belongs to the ATG9 family.</text>
</comment>
<protein>
    <recommendedName>
        <fullName evidence="3 10">Autophagy-related protein 9</fullName>
    </recommendedName>
</protein>
<keyword evidence="8 10" id="KW-0445">Lipid transport</keyword>